<evidence type="ECO:0000256" key="1">
    <source>
        <dbReference type="ARBA" id="ARBA00008791"/>
    </source>
</evidence>
<feature type="domain" description="UspA" evidence="2">
    <location>
        <begin position="7"/>
        <end position="145"/>
    </location>
</feature>
<dbReference type="InterPro" id="IPR006015">
    <property type="entry name" value="Universal_stress_UspA"/>
</dbReference>
<sequence length="300" mass="31482">MNTRSSREIVVGVDGSPACRGAAVWAAALASRTAAPLWVVHALPKSLDSMTAVAVMGQGPAMAQHRTAGEMILEETSAAVRLRFPDLDVRTDLIPGPTVRTLAASSATARMIVVGGAEPRGWGMLATGSTAIELVRHSTCPVTVWRGQSGMLPDRRPVVVGVDGSVSSAAAVIDAFEFARLFNAPVTAVYGWATRHSAGDVTVPLLVDWDALRESESGLLTGWLAEAKQRYPGVAVAEVVEPRNPAHLITGRATDAQLVVVGSHGRGRLAAAVLGSVSQYLLHHSRCPTMIHRGPPQESG</sequence>
<dbReference type="Gene3D" id="3.40.50.620">
    <property type="entry name" value="HUPs"/>
    <property type="match status" value="2"/>
</dbReference>
<dbReference type="RefSeq" id="WP_206003982.1">
    <property type="nucleotide sequence ID" value="NZ_CP070614.1"/>
</dbReference>
<geneLocation type="plasmid" evidence="3 4">
    <name>unnamed5</name>
</geneLocation>
<name>A0A974VWV0_9NOCA</name>
<dbReference type="SUPFAM" id="SSF52402">
    <property type="entry name" value="Adenine nucleotide alpha hydrolases-like"/>
    <property type="match status" value="2"/>
</dbReference>
<dbReference type="PANTHER" id="PTHR46268">
    <property type="entry name" value="STRESS RESPONSE PROTEIN NHAX"/>
    <property type="match status" value="1"/>
</dbReference>
<dbReference type="InterPro" id="IPR006016">
    <property type="entry name" value="UspA"/>
</dbReference>
<feature type="domain" description="UspA" evidence="2">
    <location>
        <begin position="156"/>
        <end position="291"/>
    </location>
</feature>
<gene>
    <name evidence="3" type="ORF">JWS13_01070</name>
</gene>
<organism evidence="3 4">
    <name type="scientific">Rhodococcus pseudokoreensis</name>
    <dbReference type="NCBI Taxonomy" id="2811421"/>
    <lineage>
        <taxon>Bacteria</taxon>
        <taxon>Bacillati</taxon>
        <taxon>Actinomycetota</taxon>
        <taxon>Actinomycetes</taxon>
        <taxon>Mycobacteriales</taxon>
        <taxon>Nocardiaceae</taxon>
        <taxon>Rhodococcus</taxon>
    </lineage>
</organism>
<protein>
    <submittedName>
        <fullName evidence="3">Universal stress protein</fullName>
    </submittedName>
</protein>
<reference evidence="3 4" key="1">
    <citation type="journal article" date="2021" name="Microbiol. Resour. Announc.">
        <title>Complete Genome Sequences of Two Rhodococcus sp. Strains with Large and Linear Chromosomes, Isolated from Apple Rhizosphere.</title>
        <authorList>
            <person name="Benning S."/>
            <person name="Brugnone N."/>
            <person name="Siani R."/>
            <person name="Kublik S."/>
            <person name="Schloter M."/>
            <person name="Rad V."/>
        </authorList>
    </citation>
    <scope>NUCLEOTIDE SEQUENCE [LARGE SCALE GENOMIC DNA]</scope>
    <source>
        <strain evidence="3 4">R79</strain>
    </source>
</reference>
<evidence type="ECO:0000313" key="3">
    <source>
        <dbReference type="EMBL" id="QSE87300.1"/>
    </source>
</evidence>
<evidence type="ECO:0000259" key="2">
    <source>
        <dbReference type="Pfam" id="PF00582"/>
    </source>
</evidence>
<proteinExistence type="inferred from homology"/>
<evidence type="ECO:0000313" key="4">
    <source>
        <dbReference type="Proteomes" id="UP000662986"/>
    </source>
</evidence>
<comment type="similarity">
    <text evidence="1">Belongs to the universal stress protein A family.</text>
</comment>
<keyword evidence="3" id="KW-0614">Plasmid</keyword>
<accession>A0A974VWV0</accession>
<dbReference type="Pfam" id="PF00582">
    <property type="entry name" value="Usp"/>
    <property type="match status" value="2"/>
</dbReference>
<dbReference type="PRINTS" id="PR01438">
    <property type="entry name" value="UNVRSLSTRESS"/>
</dbReference>
<dbReference type="EMBL" id="CP070614">
    <property type="protein sequence ID" value="QSE87300.1"/>
    <property type="molecule type" value="Genomic_DNA"/>
</dbReference>
<reference evidence="3 4" key="2">
    <citation type="journal article" date="2022" name="Arch. Microbiol.">
        <title>Rhodococcus pseudokoreensis sp. nov. isolated from the rhizosphere of young M26 apple rootstocks.</title>
        <authorList>
            <person name="Kampfer P."/>
            <person name="Glaeser S.P."/>
            <person name="Blom J."/>
            <person name="Wolf J."/>
            <person name="Benning S."/>
            <person name="Schloter M."/>
            <person name="Neumann-Schaal M."/>
        </authorList>
    </citation>
    <scope>NUCLEOTIDE SEQUENCE [LARGE SCALE GENOMIC DNA]</scope>
    <source>
        <strain evidence="3 4">R79</strain>
    </source>
</reference>
<keyword evidence="4" id="KW-1185">Reference proteome</keyword>
<dbReference type="PANTHER" id="PTHR46268:SF6">
    <property type="entry name" value="UNIVERSAL STRESS PROTEIN UP12"/>
    <property type="match status" value="1"/>
</dbReference>
<dbReference type="Proteomes" id="UP000662986">
    <property type="component" value="Plasmid unnamed5"/>
</dbReference>
<dbReference type="InterPro" id="IPR014729">
    <property type="entry name" value="Rossmann-like_a/b/a_fold"/>
</dbReference>